<dbReference type="InterPro" id="IPR018551">
    <property type="entry name" value="DUF2007"/>
</dbReference>
<organism evidence="2 3">
    <name type="scientific">Chitinophaga caeni</name>
    <dbReference type="NCBI Taxonomy" id="2029983"/>
    <lineage>
        <taxon>Bacteria</taxon>
        <taxon>Pseudomonadati</taxon>
        <taxon>Bacteroidota</taxon>
        <taxon>Chitinophagia</taxon>
        <taxon>Chitinophagales</taxon>
        <taxon>Chitinophagaceae</taxon>
        <taxon>Chitinophaga</taxon>
    </lineage>
</organism>
<keyword evidence="3" id="KW-1185">Reference proteome</keyword>
<dbReference type="RefSeq" id="WP_098192898.1">
    <property type="nucleotide sequence ID" value="NZ_CP023777.1"/>
</dbReference>
<dbReference type="EMBL" id="CP023777">
    <property type="protein sequence ID" value="ATL46510.1"/>
    <property type="molecule type" value="Genomic_DNA"/>
</dbReference>
<dbReference type="OrthoDB" id="1467917at2"/>
<dbReference type="KEGG" id="cbae:COR50_04590"/>
<protein>
    <recommendedName>
        <fullName evidence="1">DUF2007 domain-containing protein</fullName>
    </recommendedName>
</protein>
<evidence type="ECO:0000313" key="2">
    <source>
        <dbReference type="EMBL" id="ATL46510.1"/>
    </source>
</evidence>
<reference evidence="2 3" key="1">
    <citation type="submission" date="2017-10" db="EMBL/GenBank/DDBJ databases">
        <title>Paenichitinophaga pekingensis gen. nov., sp. nov., isolated from activated sludge.</title>
        <authorList>
            <person name="Jin D."/>
            <person name="Kong X."/>
            <person name="Deng Y."/>
            <person name="Bai Z."/>
        </authorList>
    </citation>
    <scope>NUCLEOTIDE SEQUENCE [LARGE SCALE GENOMIC DNA]</scope>
    <source>
        <strain evidence="2 3">13</strain>
    </source>
</reference>
<evidence type="ECO:0000259" key="1">
    <source>
        <dbReference type="Pfam" id="PF09413"/>
    </source>
</evidence>
<feature type="domain" description="DUF2007" evidence="1">
    <location>
        <begin position="5"/>
        <end position="67"/>
    </location>
</feature>
<dbReference type="Proteomes" id="UP000220133">
    <property type="component" value="Chromosome"/>
</dbReference>
<name>A0A291QRC5_9BACT</name>
<sequence length="74" mass="8284">MEKGWIKVYETRDPFKAEIVKGMLIENGIEAVIVNKQDSSFTQMIPGLDEVYVQEVNETLAKQLVAEGNPTNEG</sequence>
<dbReference type="Pfam" id="PF09413">
    <property type="entry name" value="DUF2007"/>
    <property type="match status" value="1"/>
</dbReference>
<accession>A0A291QRC5</accession>
<gene>
    <name evidence="2" type="ORF">COR50_04590</name>
</gene>
<proteinExistence type="predicted"/>
<dbReference type="AlphaFoldDB" id="A0A291QRC5"/>
<evidence type="ECO:0000313" key="3">
    <source>
        <dbReference type="Proteomes" id="UP000220133"/>
    </source>
</evidence>